<protein>
    <submittedName>
        <fullName evidence="5">LacI family transcriptional regulator</fullName>
    </submittedName>
</protein>
<dbReference type="GO" id="GO:0000976">
    <property type="term" value="F:transcription cis-regulatory region binding"/>
    <property type="evidence" value="ECO:0007669"/>
    <property type="project" value="TreeGrafter"/>
</dbReference>
<dbReference type="SMART" id="SM00354">
    <property type="entry name" value="HTH_LACI"/>
    <property type="match status" value="1"/>
</dbReference>
<dbReference type="Pfam" id="PF00356">
    <property type="entry name" value="LacI"/>
    <property type="match status" value="1"/>
</dbReference>
<dbReference type="Gene3D" id="3.40.50.2300">
    <property type="match status" value="2"/>
</dbReference>
<dbReference type="PROSITE" id="PS50932">
    <property type="entry name" value="HTH_LACI_2"/>
    <property type="match status" value="1"/>
</dbReference>
<dbReference type="SUPFAM" id="SSF47413">
    <property type="entry name" value="lambda repressor-like DNA-binding domains"/>
    <property type="match status" value="1"/>
</dbReference>
<accession>A0A096B2U0</accession>
<sequence>MTKQAKVTMKDIAKNLGVSVATVSRALKNNPRISTEKREMIKQYAYEHNFTPNILAENLRKNRLKTMRVIGVILPQCTHYYFSSILSGIEEVSFQRGYLLIVAQSNEDFDREVSICQSFIKIQVCGVIVSQSKHTTNANHFKQLLANDIPLVFFDRISTSIKASMVVVDDYMGTFTAVTHLINTGCKRIAFYGTTVDLEIGKNRYNGYHDALRKHGLSIDKAYIKRCDNREDAEAITPSLLNLPSPPDAFFAVNDDTAIGILYVCKHLGYKIPEDISICGFTNGQRAIACDPMLTTVEQRGVKVGEEAANILIDKVEGIIPKDRVEKRIIRTRLILRGTTKRLNDSITNK</sequence>
<keyword evidence="1" id="KW-0805">Transcription regulation</keyword>
<keyword evidence="2" id="KW-0238">DNA-binding</keyword>
<dbReference type="CDD" id="cd01392">
    <property type="entry name" value="HTH_LacI"/>
    <property type="match status" value="1"/>
</dbReference>
<dbReference type="InterPro" id="IPR000843">
    <property type="entry name" value="HTH_LacI"/>
</dbReference>
<dbReference type="CDD" id="cd06267">
    <property type="entry name" value="PBP1_LacI_sugar_binding-like"/>
    <property type="match status" value="1"/>
</dbReference>
<feature type="domain" description="HTH lacI-type" evidence="4">
    <location>
        <begin position="7"/>
        <end position="61"/>
    </location>
</feature>
<proteinExistence type="predicted"/>
<keyword evidence="3" id="KW-0804">Transcription</keyword>
<evidence type="ECO:0000256" key="3">
    <source>
        <dbReference type="ARBA" id="ARBA00023163"/>
    </source>
</evidence>
<comment type="caution">
    <text evidence="5">The sequence shown here is derived from an EMBL/GenBank/DDBJ whole genome shotgun (WGS) entry which is preliminary data.</text>
</comment>
<dbReference type="Gene3D" id="1.10.260.40">
    <property type="entry name" value="lambda repressor-like DNA-binding domains"/>
    <property type="match status" value="1"/>
</dbReference>
<dbReference type="AlphaFoldDB" id="A0A096B2U0"/>
<dbReference type="OrthoDB" id="9803256at2"/>
<dbReference type="SUPFAM" id="SSF53822">
    <property type="entry name" value="Periplasmic binding protein-like I"/>
    <property type="match status" value="1"/>
</dbReference>
<reference evidence="5 6" key="1">
    <citation type="submission" date="2014-07" db="EMBL/GenBank/DDBJ databases">
        <authorList>
            <person name="McCorrison J."/>
            <person name="Sanka R."/>
            <person name="Torralba M."/>
            <person name="Gillis M."/>
            <person name="Haft D.H."/>
            <person name="Methe B."/>
            <person name="Sutton G."/>
            <person name="Nelson K.E."/>
        </authorList>
    </citation>
    <scope>NUCLEOTIDE SEQUENCE [LARGE SCALE GENOMIC DNA]</scope>
    <source>
        <strain evidence="5 6">DNF00058</strain>
    </source>
</reference>
<dbReference type="PANTHER" id="PTHR30146:SF109">
    <property type="entry name" value="HTH-TYPE TRANSCRIPTIONAL REGULATOR GALS"/>
    <property type="match status" value="1"/>
</dbReference>
<keyword evidence="6" id="KW-1185">Reference proteome</keyword>
<evidence type="ECO:0000313" key="5">
    <source>
        <dbReference type="EMBL" id="KGF53345.1"/>
    </source>
</evidence>
<dbReference type="EMBL" id="JRNU01000001">
    <property type="protein sequence ID" value="KGF53345.1"/>
    <property type="molecule type" value="Genomic_DNA"/>
</dbReference>
<dbReference type="GO" id="GO:0003700">
    <property type="term" value="F:DNA-binding transcription factor activity"/>
    <property type="evidence" value="ECO:0007669"/>
    <property type="project" value="TreeGrafter"/>
</dbReference>
<dbReference type="InterPro" id="IPR046335">
    <property type="entry name" value="LacI/GalR-like_sensor"/>
</dbReference>
<dbReference type="Pfam" id="PF13377">
    <property type="entry name" value="Peripla_BP_3"/>
    <property type="match status" value="1"/>
</dbReference>
<gene>
    <name evidence="5" type="ORF">HMPREF9302_00190</name>
</gene>
<evidence type="ECO:0000313" key="6">
    <source>
        <dbReference type="Proteomes" id="UP000029614"/>
    </source>
</evidence>
<dbReference type="PANTHER" id="PTHR30146">
    <property type="entry name" value="LACI-RELATED TRANSCRIPTIONAL REPRESSOR"/>
    <property type="match status" value="1"/>
</dbReference>
<evidence type="ECO:0000256" key="2">
    <source>
        <dbReference type="ARBA" id="ARBA00023125"/>
    </source>
</evidence>
<dbReference type="InterPro" id="IPR028082">
    <property type="entry name" value="Peripla_BP_I"/>
</dbReference>
<name>A0A096B2U0_9BACT</name>
<dbReference type="Proteomes" id="UP000029614">
    <property type="component" value="Unassembled WGS sequence"/>
</dbReference>
<organism evidence="5 6">
    <name type="scientific">Prevotella amnii DNF00058</name>
    <dbReference type="NCBI Taxonomy" id="1401066"/>
    <lineage>
        <taxon>Bacteria</taxon>
        <taxon>Pseudomonadati</taxon>
        <taxon>Bacteroidota</taxon>
        <taxon>Bacteroidia</taxon>
        <taxon>Bacteroidales</taxon>
        <taxon>Prevotellaceae</taxon>
        <taxon>Prevotella</taxon>
    </lineage>
</organism>
<evidence type="ECO:0000256" key="1">
    <source>
        <dbReference type="ARBA" id="ARBA00023015"/>
    </source>
</evidence>
<evidence type="ECO:0000259" key="4">
    <source>
        <dbReference type="PROSITE" id="PS50932"/>
    </source>
</evidence>
<dbReference type="InterPro" id="IPR010982">
    <property type="entry name" value="Lambda_DNA-bd_dom_sf"/>
</dbReference>
<dbReference type="RefSeq" id="WP_008450829.1">
    <property type="nucleotide sequence ID" value="NZ_JRNU01000001.1"/>
</dbReference>